<protein>
    <submittedName>
        <fullName evidence="1">Uncharacterized protein</fullName>
    </submittedName>
</protein>
<proteinExistence type="predicted"/>
<dbReference type="EMBL" id="JAHRIQ010108356">
    <property type="protein sequence ID" value="MEQ2256928.1"/>
    <property type="molecule type" value="Genomic_DNA"/>
</dbReference>
<keyword evidence="2" id="KW-1185">Reference proteome</keyword>
<name>A0ABV0VJN9_9TELE</name>
<comment type="caution">
    <text evidence="1">The sequence shown here is derived from an EMBL/GenBank/DDBJ whole genome shotgun (WGS) entry which is preliminary data.</text>
</comment>
<sequence length="101" mass="10926">MARFTRERAHVDTLFPCSSTTRKVLAHMEPARFDARSPDREQSGQCPSLECVVPLQSGAGWSGRGSAALSLIRRRDALDSAANCASAHFFSSSEGRSRIGS</sequence>
<reference evidence="1 2" key="1">
    <citation type="submission" date="2021-06" db="EMBL/GenBank/DDBJ databases">
        <authorList>
            <person name="Palmer J.M."/>
        </authorList>
    </citation>
    <scope>NUCLEOTIDE SEQUENCE [LARGE SCALE GENOMIC DNA]</scope>
    <source>
        <strain evidence="2">if_2019</strain>
        <tissue evidence="1">Muscle</tissue>
    </source>
</reference>
<accession>A0ABV0VJN9</accession>
<evidence type="ECO:0000313" key="2">
    <source>
        <dbReference type="Proteomes" id="UP001482620"/>
    </source>
</evidence>
<organism evidence="1 2">
    <name type="scientific">Ilyodon furcidens</name>
    <name type="common">goldbreast splitfin</name>
    <dbReference type="NCBI Taxonomy" id="33524"/>
    <lineage>
        <taxon>Eukaryota</taxon>
        <taxon>Metazoa</taxon>
        <taxon>Chordata</taxon>
        <taxon>Craniata</taxon>
        <taxon>Vertebrata</taxon>
        <taxon>Euteleostomi</taxon>
        <taxon>Actinopterygii</taxon>
        <taxon>Neopterygii</taxon>
        <taxon>Teleostei</taxon>
        <taxon>Neoteleostei</taxon>
        <taxon>Acanthomorphata</taxon>
        <taxon>Ovalentaria</taxon>
        <taxon>Atherinomorphae</taxon>
        <taxon>Cyprinodontiformes</taxon>
        <taxon>Goodeidae</taxon>
        <taxon>Ilyodon</taxon>
    </lineage>
</organism>
<gene>
    <name evidence="1" type="ORF">ILYODFUR_029091</name>
</gene>
<evidence type="ECO:0000313" key="1">
    <source>
        <dbReference type="EMBL" id="MEQ2256928.1"/>
    </source>
</evidence>
<dbReference type="Proteomes" id="UP001482620">
    <property type="component" value="Unassembled WGS sequence"/>
</dbReference>